<proteinExistence type="predicted"/>
<feature type="transmembrane region" description="Helical" evidence="2">
    <location>
        <begin position="120"/>
        <end position="137"/>
    </location>
</feature>
<dbReference type="RefSeq" id="WP_147136399.1">
    <property type="nucleotide sequence ID" value="NZ_BAABIJ010000001.1"/>
</dbReference>
<reference evidence="3 4" key="1">
    <citation type="journal article" date="2013" name="Stand. Genomic Sci.">
        <title>Genomic Encyclopedia of Type Strains, Phase I: The one thousand microbial genomes (KMG-I) project.</title>
        <authorList>
            <person name="Kyrpides N.C."/>
            <person name="Woyke T."/>
            <person name="Eisen J.A."/>
            <person name="Garrity G."/>
            <person name="Lilburn T.G."/>
            <person name="Beck B.J."/>
            <person name="Whitman W.B."/>
            <person name="Hugenholtz P."/>
            <person name="Klenk H.P."/>
        </authorList>
    </citation>
    <scope>NUCLEOTIDE SEQUENCE [LARGE SCALE GENOMIC DNA]</scope>
    <source>
        <strain evidence="3 4">DSM 45044</strain>
    </source>
</reference>
<feature type="transmembrane region" description="Helical" evidence="2">
    <location>
        <begin position="507"/>
        <end position="524"/>
    </location>
</feature>
<keyword evidence="4" id="KW-1185">Reference proteome</keyword>
<feature type="transmembrane region" description="Helical" evidence="2">
    <location>
        <begin position="536"/>
        <end position="554"/>
    </location>
</feature>
<feature type="transmembrane region" description="Helical" evidence="2">
    <location>
        <begin position="419"/>
        <end position="439"/>
    </location>
</feature>
<dbReference type="EMBL" id="VLLL01000005">
    <property type="protein sequence ID" value="TWJ16269.1"/>
    <property type="molecule type" value="Genomic_DNA"/>
</dbReference>
<evidence type="ECO:0000256" key="2">
    <source>
        <dbReference type="SAM" id="Phobius"/>
    </source>
</evidence>
<dbReference type="AlphaFoldDB" id="A0A562VEF2"/>
<feature type="transmembrane region" description="Helical" evidence="2">
    <location>
        <begin position="149"/>
        <end position="165"/>
    </location>
</feature>
<gene>
    <name evidence="3" type="ORF">LX16_1996</name>
</gene>
<organism evidence="3 4">
    <name type="scientific">Stackebrandtia albiflava</name>
    <dbReference type="NCBI Taxonomy" id="406432"/>
    <lineage>
        <taxon>Bacteria</taxon>
        <taxon>Bacillati</taxon>
        <taxon>Actinomycetota</taxon>
        <taxon>Actinomycetes</taxon>
        <taxon>Glycomycetales</taxon>
        <taxon>Glycomycetaceae</taxon>
        <taxon>Stackebrandtia</taxon>
    </lineage>
</organism>
<sequence length="620" mass="65218">MRPLDTLVDRLLRRAADRWPSEEADDMYREWRAEVAWLRDTPGAARWTTALRSLRFALSLATSTPETGRERPNAHPSAVVPLLRAVASAVVAVAVAASAWPIVTVLLSGYSPHPDSRLASAGRFIAIGLIAAAFGLVGSRLRDRRPRPVTGVLLLSVALLVMWLPDTRLWPWPALLSVALWSATVIPLLAVTARRASRTGAMLTGTIGAVALLHLIAVGLGVLVGHTDDVASAPAEAPWWFLQSLTAVGEGLVAEGVYPVASRVLPVLVPVTAFVLTWLHTGRHARPVPAPPPAAPVDRRLLVPAGTAAAVAGIALWCAGSWWLGLADADRPWEVRWLWEFRWAGLALLVLGMAVRFAGLGTAVSPVLGLAVVSSPVNLFTQDHDTPARLVAAGTAVVVAVVVAEWWSRSRPRPVAASTRNGLAVVAMSAAGGAPTMLWSEEFGLGASFTGGWNAAQAAVIVALLGVAAVATRAVAPRPAFRSLAVVGAASGVVLVALAWWPRPTDIAIWAVPVLPTLVAFGVAARGPLGRRGVGLVLLAFPVGAAVSHLHLMIANRLSGVLWNVFPDAVPYSFVVPTFLTLAVLTWLAAGWTTGAAVPRPATVGAPRAQPPPRARRTAW</sequence>
<feature type="transmembrane region" description="Helical" evidence="2">
    <location>
        <begin position="301"/>
        <end position="325"/>
    </location>
</feature>
<keyword evidence="2" id="KW-0812">Transmembrane</keyword>
<keyword evidence="2" id="KW-0472">Membrane</keyword>
<keyword evidence="2" id="KW-1133">Transmembrane helix</keyword>
<accession>A0A562VEF2</accession>
<feature type="transmembrane region" description="Helical" evidence="2">
    <location>
        <begin position="79"/>
        <end position="100"/>
    </location>
</feature>
<feature type="transmembrane region" description="Helical" evidence="2">
    <location>
        <begin position="203"/>
        <end position="225"/>
    </location>
</feature>
<name>A0A562VEF2_9ACTN</name>
<evidence type="ECO:0000313" key="4">
    <source>
        <dbReference type="Proteomes" id="UP000321617"/>
    </source>
</evidence>
<feature type="transmembrane region" description="Helical" evidence="2">
    <location>
        <begin position="171"/>
        <end position="191"/>
    </location>
</feature>
<feature type="region of interest" description="Disordered" evidence="1">
    <location>
        <begin position="601"/>
        <end position="620"/>
    </location>
</feature>
<feature type="transmembrane region" description="Helical" evidence="2">
    <location>
        <begin position="451"/>
        <end position="471"/>
    </location>
</feature>
<evidence type="ECO:0000313" key="3">
    <source>
        <dbReference type="EMBL" id="TWJ16269.1"/>
    </source>
</evidence>
<comment type="caution">
    <text evidence="3">The sequence shown here is derived from an EMBL/GenBank/DDBJ whole genome shotgun (WGS) entry which is preliminary data.</text>
</comment>
<feature type="transmembrane region" description="Helical" evidence="2">
    <location>
        <begin position="574"/>
        <end position="598"/>
    </location>
</feature>
<feature type="transmembrane region" description="Helical" evidence="2">
    <location>
        <begin position="388"/>
        <end position="407"/>
    </location>
</feature>
<dbReference type="Proteomes" id="UP000321617">
    <property type="component" value="Unassembled WGS sequence"/>
</dbReference>
<feature type="transmembrane region" description="Helical" evidence="2">
    <location>
        <begin position="346"/>
        <end position="368"/>
    </location>
</feature>
<feature type="transmembrane region" description="Helical" evidence="2">
    <location>
        <begin position="483"/>
        <end position="501"/>
    </location>
</feature>
<protein>
    <submittedName>
        <fullName evidence="3">Uncharacterized protein</fullName>
    </submittedName>
</protein>
<evidence type="ECO:0000256" key="1">
    <source>
        <dbReference type="SAM" id="MobiDB-lite"/>
    </source>
</evidence>